<sequence>MEDPQVQRVLGTIYSATHFTPMEHRLLSSFVKHSVDPKSTAAYLLKRTSSRSGTEDAVELELRCVLEDWKTLVEMVRCPTSPSFSLSWYITKRDRGMCCLTRKSRLWWDVFGWSRTQVVSIIPEKFLLVVLDYAQYAHLRELLLVFLTEDQFQLLRSTFARESPCRNHWTLAPDAAAAFREGLLYLAPSWDIQRQPSEDLKRNCLYILYNTMPIATSLPTSSDGQVLRSGSWVEMETIDEGSFPLPSACFFGIHQRFCNSLRALQIDRELSRRWQPLGVTRWLSVTLGACSSRVFPLIRRLWSYFPRRGRIWVYRSLIDAGVRLYGKANPWTQQVPFGLYIKHGKGKLIPRGEGPALRLVEKSTDIPAPRLVETLVDGDYTYLVMTRLPGKPLMQAIYTMSYPERKRLAKDLSQCIAQLGNIPNMNKASICGADGGPVFDYRLNGRLAGPFESEAEFNNFIITQDRLRSPTHDCHHRICFTHADLNPNNILVESGRLSGIVDFGCAGYFPEYWEHIRRIPSLYERELPTFKSRCPAFAGTFVIDQYKLYPENADFDFKKCVLYLGCIWNGIYDPYKNIMIDVLEFPGISHNPECHIGGVGVDQASGLLSIVVDAGEAFTSSGANIPGTNWIIQWDPVTKEVLYQLNITKTVDGKYGGYQDVEQDPEGNVYVVGTYPSSILKVHTDGKTVTPWYLSPPPVVSTDTGYCGLAAKGWLLLANDGGAGNIVRFDMREEKGVPVVVPLQPNTTLIGTDAIYFPPRYEGTVALVAQDLTGIAVLRSRDGEWHWAEFLGIVPNELNGTFAVAPVQVGEGLYIVALAYVDVNTPGSTSGNRTLFPFVDITEQVDKFLLS</sequence>
<dbReference type="STRING" id="149040.A0A132B6A8"/>
<evidence type="ECO:0000313" key="3">
    <source>
        <dbReference type="Proteomes" id="UP000070700"/>
    </source>
</evidence>
<organism evidence="2 3">
    <name type="scientific">Mollisia scopiformis</name>
    <name type="common">Conifer needle endophyte fungus</name>
    <name type="synonym">Phialocephala scopiformis</name>
    <dbReference type="NCBI Taxonomy" id="149040"/>
    <lineage>
        <taxon>Eukaryota</taxon>
        <taxon>Fungi</taxon>
        <taxon>Dikarya</taxon>
        <taxon>Ascomycota</taxon>
        <taxon>Pezizomycotina</taxon>
        <taxon>Leotiomycetes</taxon>
        <taxon>Helotiales</taxon>
        <taxon>Mollisiaceae</taxon>
        <taxon>Mollisia</taxon>
    </lineage>
</organism>
<dbReference type="GeneID" id="28833045"/>
<dbReference type="EMBL" id="KQ947441">
    <property type="protein sequence ID" value="KUJ07207.1"/>
    <property type="molecule type" value="Genomic_DNA"/>
</dbReference>
<dbReference type="InterPro" id="IPR002575">
    <property type="entry name" value="Aminoglycoside_PTrfase"/>
</dbReference>
<dbReference type="PANTHER" id="PTHR21310:SF58">
    <property type="entry name" value="AMINOGLYCOSIDE PHOSPHOTRANSFERASE DOMAIN-CONTAINING PROTEIN"/>
    <property type="match status" value="1"/>
</dbReference>
<dbReference type="CDD" id="cd05120">
    <property type="entry name" value="APH_ChoK_like"/>
    <property type="match status" value="1"/>
</dbReference>
<dbReference type="AlphaFoldDB" id="A0A132B6A8"/>
<dbReference type="InParanoid" id="A0A132B6A8"/>
<dbReference type="InterPro" id="IPR054550">
    <property type="entry name" value="Mala_s_1-like"/>
</dbReference>
<accession>A0A132B6A8</accession>
<protein>
    <recommendedName>
        <fullName evidence="1">Aminoglycoside phosphotransferase domain-containing protein</fullName>
    </recommendedName>
</protein>
<keyword evidence="3" id="KW-1185">Reference proteome</keyword>
<name>A0A132B6A8_MOLSC</name>
<gene>
    <name evidence="2" type="ORF">LY89DRAFT_789984</name>
</gene>
<dbReference type="Proteomes" id="UP000070700">
    <property type="component" value="Unassembled WGS sequence"/>
</dbReference>
<dbReference type="InterPro" id="IPR011009">
    <property type="entry name" value="Kinase-like_dom_sf"/>
</dbReference>
<feature type="domain" description="Aminoglycoside phosphotransferase" evidence="1">
    <location>
        <begin position="359"/>
        <end position="508"/>
    </location>
</feature>
<dbReference type="PANTHER" id="PTHR21310">
    <property type="entry name" value="AMINOGLYCOSIDE PHOSPHOTRANSFERASE-RELATED-RELATED"/>
    <property type="match status" value="1"/>
</dbReference>
<dbReference type="SUPFAM" id="SSF63829">
    <property type="entry name" value="Calcium-dependent phosphotriesterase"/>
    <property type="match status" value="1"/>
</dbReference>
<proteinExistence type="predicted"/>
<dbReference type="SUPFAM" id="SSF56112">
    <property type="entry name" value="Protein kinase-like (PK-like)"/>
    <property type="match status" value="1"/>
</dbReference>
<dbReference type="Pfam" id="PF01636">
    <property type="entry name" value="APH"/>
    <property type="match status" value="1"/>
</dbReference>
<dbReference type="RefSeq" id="XP_018061562.1">
    <property type="nucleotide sequence ID" value="XM_018223319.1"/>
</dbReference>
<dbReference type="Gene3D" id="3.90.1200.10">
    <property type="match status" value="1"/>
</dbReference>
<evidence type="ECO:0000259" key="1">
    <source>
        <dbReference type="Pfam" id="PF01636"/>
    </source>
</evidence>
<dbReference type="CDD" id="cd12811">
    <property type="entry name" value="MALA"/>
    <property type="match status" value="1"/>
</dbReference>
<dbReference type="InterPro" id="IPR051678">
    <property type="entry name" value="AGP_Transferase"/>
</dbReference>
<evidence type="ECO:0000313" key="2">
    <source>
        <dbReference type="EMBL" id="KUJ07207.1"/>
    </source>
</evidence>
<dbReference type="KEGG" id="psco:LY89DRAFT_789984"/>
<dbReference type="Pfam" id="PF22701">
    <property type="entry name" value="Mala_s_1-like"/>
    <property type="match status" value="1"/>
</dbReference>
<reference evidence="2 3" key="1">
    <citation type="submission" date="2015-10" db="EMBL/GenBank/DDBJ databases">
        <title>Full genome of DAOMC 229536 Phialocephala scopiformis, a fungal endophyte of spruce producing the potent anti-insectan compound rugulosin.</title>
        <authorList>
            <consortium name="DOE Joint Genome Institute"/>
            <person name="Walker A.K."/>
            <person name="Frasz S.L."/>
            <person name="Seifert K.A."/>
            <person name="Miller J.D."/>
            <person name="Mondo S.J."/>
            <person name="Labutti K."/>
            <person name="Lipzen A."/>
            <person name="Dockter R."/>
            <person name="Kennedy M."/>
            <person name="Grigoriev I.V."/>
            <person name="Spatafora J.W."/>
        </authorList>
    </citation>
    <scope>NUCLEOTIDE SEQUENCE [LARGE SCALE GENOMIC DNA]</scope>
    <source>
        <strain evidence="2 3">CBS 120377</strain>
    </source>
</reference>
<dbReference type="OrthoDB" id="2906425at2759"/>